<keyword evidence="3" id="KW-1185">Reference proteome</keyword>
<keyword evidence="1" id="KW-0812">Transmembrane</keyword>
<proteinExistence type="predicted"/>
<feature type="transmembrane region" description="Helical" evidence="1">
    <location>
        <begin position="267"/>
        <end position="287"/>
    </location>
</feature>
<name>A0A7J6LVR0_PERCH</name>
<feature type="transmembrane region" description="Helical" evidence="1">
    <location>
        <begin position="198"/>
        <end position="216"/>
    </location>
</feature>
<comment type="caution">
    <text evidence="2">The sequence shown here is derived from an EMBL/GenBank/DDBJ whole genome shotgun (WGS) entry which is preliminary data.</text>
</comment>
<dbReference type="EMBL" id="JAAPAO010000321">
    <property type="protein sequence ID" value="KAF4663304.1"/>
    <property type="molecule type" value="Genomic_DNA"/>
</dbReference>
<sequence length="301" mass="33983">MQTHDKEDVIVVNLGHVKLCVSLLVFHLLEMFIQWIRIFNIDRESGTFMFCSVLGDLTAYILVGRQAYRCFDEWTTFASKVKSFSLRRAKCTSREDHKKLTKLIRRMYGSEANFAAVVKRLCVGRGTEEHAPMWFLSPTSLRIMSASFVPSIAYGAASALLVMFTEWERPMANIASIGSAPEFPCASATFPWAIRTRLLPVLIRSFQVPLMLLFVHKLAGKKLQPRGHLLLGILYAFAFIILTSLSQFTCGLGLFHGPFYEDPQGGLWYEGSLLLAGLTELGFVWSVSKWLYSHQLPSIIS</sequence>
<keyword evidence="1" id="KW-0472">Membrane</keyword>
<feature type="transmembrane region" description="Helical" evidence="1">
    <location>
        <begin position="143"/>
        <end position="164"/>
    </location>
</feature>
<organism evidence="2 3">
    <name type="scientific">Perkinsus chesapeaki</name>
    <name type="common">Clam parasite</name>
    <name type="synonym">Perkinsus andrewsi</name>
    <dbReference type="NCBI Taxonomy" id="330153"/>
    <lineage>
        <taxon>Eukaryota</taxon>
        <taxon>Sar</taxon>
        <taxon>Alveolata</taxon>
        <taxon>Perkinsozoa</taxon>
        <taxon>Perkinsea</taxon>
        <taxon>Perkinsida</taxon>
        <taxon>Perkinsidae</taxon>
        <taxon>Perkinsus</taxon>
    </lineage>
</organism>
<accession>A0A7J6LVR0</accession>
<feature type="transmembrane region" description="Helical" evidence="1">
    <location>
        <begin position="228"/>
        <end position="255"/>
    </location>
</feature>
<dbReference type="Proteomes" id="UP000591131">
    <property type="component" value="Unassembled WGS sequence"/>
</dbReference>
<dbReference type="OrthoDB" id="412152at2759"/>
<protein>
    <submittedName>
        <fullName evidence="2">Uncharacterized protein</fullName>
    </submittedName>
</protein>
<evidence type="ECO:0000313" key="2">
    <source>
        <dbReference type="EMBL" id="KAF4663304.1"/>
    </source>
</evidence>
<feature type="transmembrane region" description="Helical" evidence="1">
    <location>
        <begin position="15"/>
        <end position="33"/>
    </location>
</feature>
<evidence type="ECO:0000313" key="3">
    <source>
        <dbReference type="Proteomes" id="UP000591131"/>
    </source>
</evidence>
<gene>
    <name evidence="2" type="ORF">FOL47_005827</name>
</gene>
<reference evidence="2 3" key="1">
    <citation type="submission" date="2020-04" db="EMBL/GenBank/DDBJ databases">
        <title>Perkinsus chesapeaki whole genome sequence.</title>
        <authorList>
            <person name="Bogema D.R."/>
        </authorList>
    </citation>
    <scope>NUCLEOTIDE SEQUENCE [LARGE SCALE GENOMIC DNA]</scope>
    <source>
        <strain evidence="2">ATCC PRA-425</strain>
    </source>
</reference>
<keyword evidence="1" id="KW-1133">Transmembrane helix</keyword>
<dbReference type="AlphaFoldDB" id="A0A7J6LVR0"/>
<evidence type="ECO:0000256" key="1">
    <source>
        <dbReference type="SAM" id="Phobius"/>
    </source>
</evidence>